<dbReference type="SUPFAM" id="SSF55874">
    <property type="entry name" value="ATPase domain of HSP90 chaperone/DNA topoisomerase II/histidine kinase"/>
    <property type="match status" value="1"/>
</dbReference>
<keyword evidence="2" id="KW-1185">Reference proteome</keyword>
<accession>A0A5N6SNW8</accession>
<dbReference type="GeneID" id="43644583"/>
<proteinExistence type="predicted"/>
<protein>
    <recommendedName>
        <fullName evidence="3">Protein NO VEIN C-terminal domain-containing protein</fullName>
    </recommendedName>
</protein>
<dbReference type="OrthoDB" id="1262810at2759"/>
<evidence type="ECO:0000313" key="2">
    <source>
        <dbReference type="Proteomes" id="UP000325672"/>
    </source>
</evidence>
<dbReference type="NCBIfam" id="NF047352">
    <property type="entry name" value="P_loop_sacsin"/>
    <property type="match status" value="1"/>
</dbReference>
<dbReference type="PANTHER" id="PTHR32387:SF0">
    <property type="entry name" value="PROTEIN NO VEIN"/>
    <property type="match status" value="1"/>
</dbReference>
<evidence type="ECO:0000313" key="1">
    <source>
        <dbReference type="EMBL" id="KAE8135470.1"/>
    </source>
</evidence>
<name>A0A5N6SNW8_ASPPS</name>
<dbReference type="RefSeq" id="XP_031911533.1">
    <property type="nucleotide sequence ID" value="XM_032060373.1"/>
</dbReference>
<reference evidence="1 2" key="1">
    <citation type="submission" date="2019-04" db="EMBL/GenBank/DDBJ databases">
        <title>Friends and foes A comparative genomics study of 23 Aspergillus species from section Flavi.</title>
        <authorList>
            <consortium name="DOE Joint Genome Institute"/>
            <person name="Kjaerbolling I."/>
            <person name="Vesth T."/>
            <person name="Frisvad J.C."/>
            <person name="Nybo J.L."/>
            <person name="Theobald S."/>
            <person name="Kildgaard S."/>
            <person name="Isbrandt T."/>
            <person name="Kuo A."/>
            <person name="Sato A."/>
            <person name="Lyhne E.K."/>
            <person name="Kogle M.E."/>
            <person name="Wiebenga A."/>
            <person name="Kun R.S."/>
            <person name="Lubbers R.J."/>
            <person name="Makela M.R."/>
            <person name="Barry K."/>
            <person name="Chovatia M."/>
            <person name="Clum A."/>
            <person name="Daum C."/>
            <person name="Haridas S."/>
            <person name="He G."/>
            <person name="LaButti K."/>
            <person name="Lipzen A."/>
            <person name="Mondo S."/>
            <person name="Riley R."/>
            <person name="Salamov A."/>
            <person name="Simmons B.A."/>
            <person name="Magnuson J.K."/>
            <person name="Henrissat B."/>
            <person name="Mortensen U.H."/>
            <person name="Larsen T.O."/>
            <person name="Devries R.P."/>
            <person name="Grigoriev I.V."/>
            <person name="Machida M."/>
            <person name="Baker S.E."/>
            <person name="Andersen M.R."/>
        </authorList>
    </citation>
    <scope>NUCLEOTIDE SEQUENCE [LARGE SCALE GENOMIC DNA]</scope>
    <source>
        <strain evidence="1 2">CBS 117625</strain>
    </source>
</reference>
<dbReference type="Proteomes" id="UP000325672">
    <property type="component" value="Unassembled WGS sequence"/>
</dbReference>
<dbReference type="InterPro" id="IPR052957">
    <property type="entry name" value="Auxin_embryo_med"/>
</dbReference>
<organism evidence="1 2">
    <name type="scientific">Aspergillus pseudotamarii</name>
    <dbReference type="NCBI Taxonomy" id="132259"/>
    <lineage>
        <taxon>Eukaryota</taxon>
        <taxon>Fungi</taxon>
        <taxon>Dikarya</taxon>
        <taxon>Ascomycota</taxon>
        <taxon>Pezizomycotina</taxon>
        <taxon>Eurotiomycetes</taxon>
        <taxon>Eurotiomycetidae</taxon>
        <taxon>Eurotiales</taxon>
        <taxon>Aspergillaceae</taxon>
        <taxon>Aspergillus</taxon>
        <taxon>Aspergillus subgen. Circumdati</taxon>
    </lineage>
</organism>
<dbReference type="EMBL" id="ML743593">
    <property type="protein sequence ID" value="KAE8135470.1"/>
    <property type="molecule type" value="Genomic_DNA"/>
</dbReference>
<dbReference type="InterPro" id="IPR036890">
    <property type="entry name" value="HATPase_C_sf"/>
</dbReference>
<gene>
    <name evidence="1" type="ORF">BDV38DRAFT_284907</name>
</gene>
<dbReference type="PANTHER" id="PTHR32387">
    <property type="entry name" value="WU:FJ29H11"/>
    <property type="match status" value="1"/>
</dbReference>
<sequence length="1626" mass="185679">MNHLTREQARAVVDNVRVINGGLTAEVQNALPREAKEAFKNLQSMAGGSIVHVAEDLYDADTRFIFELIQNAEDNRYAHAASRGEEPSLHFTLHQGHITVDTNEDGFLEDDVRAICSIHRSTKKQTGGYIGHKGIGFKSVFKIAYKVQIQSGSFCFSFEHHKGESGLGMITPLNETPEDLPAGVTTRISLFLIQPENYGARANELLELPDTILLFVRKLRKLTVEIVGLESRITYQRHEDTSRHVATLVKDTNGNKEEKFYHLEKTILHDLPKHHSRPAQHEAEVILGFPIDVASSPLIEPQYVYSFLPMRHEGLNFIIQSDFITQANRQGIHQCPRNYAIREGIVDLFVQAARNFCSHQTLKYDWLQYLPGLHIQDHFWADLRDMVFDALKESKILLSCKGVLNHPQDLQRLSPRHCDRDGQPLLDDIDPEAYLSMDYDWSTHAENLIELGVTNLSFKNILDRLDPYLQGPFPRFLDPTLDDDWHTRLAVLLTRAITRDNNKSTLTERIKRMALIPMSDGRLLSASSTDIFFPKDNVGNLIPDDLKLDIVKRDAFEDPERRKLIVTLGVKGCTPARVVQAILGKYNSATGHTLTSSVNHLVYLFKTLRKKDKLDNRVFIMDQMGKRIYHTFVLFGADIIVDDVYFETVGDYGTKDLSRRLRCVPEGQENVDIDIHIIHDAYISAVPPEARSNGRSWEQWLEEVALVRRIPRLKHRQQDRLSTLCQLIAKHQPMTLVWTLKTHWNSYRDELTTGVINGIESTKVACRNSVNLKQLGLTYFPSAELRRLCSEAHVDNLFGRFLDVPAGLARDDTSEWGFLASFGVRFDPDLPMFAEICHWLAVTSISNPPQTALFKMYKEISIRFSDEDPEDIQDYCFRSRSIIYIPVATGEPPFLASLNDCIWKGHPWLRTKHPLAIHDQYSNDPHMVYLFKTKLGLPDADLHTYLSELRSRKSDLNVLMDDDLHNIYSVIWQNIREPKDHDRTRHMCTEQNLVYLPAERAWLTPASCVWADAQRIGEQYGISAVYPELEDFFRITLKVQVPTTATYIEQLRRLASHDPENVAEIKNAMDKMVALSPGPNDLEALHEIAFLTVEMPSGSVELLRPTDTFFIADRIEYRSTFQGKVPILDFSLEDVRRLGRLLKSLSLEDRYISRIVQEKTMVEQPSSESSLSETRAFRRKAKHIYRCALHYHTGSLELENSQIPQQLMNAVVYESDGFKKVSALQLNEISASVQSDTGLVHIDDSNETLRIYIPRDRSDRQRCYCLELPNALIRLFGLRDPAAFLTLQLVFASSEDMIDHVLDGNGIIRISDEPQVSISSDFDGDAESYSLSDLEDMANPQETSYTPQSTPATVRELSSISSSTDGDNMRRSLHSNYRHGQFSSIANNTVMLNHSSTPPSERSAEPDTSEQTYVQLLDKVIRLARRVTLSQALQRPNVTNEPVFRLQGETQLEHDFKVGAAGELFIFELLLAELPGFNRTNWRSNIRKRVIVHPEYQDITPWNGAETADIIYHDINSALTNTLIDTGYLSNAQWHGARPTYFIEVKTTTGELESSFFMSKGQYRRMQRMQIWPSDGFPDEVYMVFRVYHLGRDSMRVKAYVDPESLRLQGRLTFTSETYSVCPNLA</sequence>
<dbReference type="Gene3D" id="3.30.565.10">
    <property type="entry name" value="Histidine kinase-like ATPase, C-terminal domain"/>
    <property type="match status" value="1"/>
</dbReference>
<evidence type="ECO:0008006" key="3">
    <source>
        <dbReference type="Google" id="ProtNLM"/>
    </source>
</evidence>